<dbReference type="CDD" id="cd11692">
    <property type="entry name" value="HRI1_N_like"/>
    <property type="match status" value="1"/>
</dbReference>
<accession>A0A3M7D6T6</accession>
<proteinExistence type="inferred from homology"/>
<reference evidence="7 8" key="1">
    <citation type="journal article" date="2018" name="BMC Genomics">
        <title>Genomic evidence for intraspecific hybridization in a clonal and extremely halotolerant yeast.</title>
        <authorList>
            <person name="Gostincar C."/>
            <person name="Stajich J.E."/>
            <person name="Zupancic J."/>
            <person name="Zalar P."/>
            <person name="Gunde-Cimerman N."/>
        </authorList>
    </citation>
    <scope>NUCLEOTIDE SEQUENCE [LARGE SCALE GENOMIC DNA]</scope>
    <source>
        <strain evidence="7 8">EXF-2682</strain>
    </source>
</reference>
<dbReference type="InterPro" id="IPR043047">
    <property type="entry name" value="Hri1_N_sf"/>
</dbReference>
<organism evidence="7 8">
    <name type="scientific">Hortaea werneckii</name>
    <name type="common">Black yeast</name>
    <name type="synonym">Cladosporium werneckii</name>
    <dbReference type="NCBI Taxonomy" id="91943"/>
    <lineage>
        <taxon>Eukaryota</taxon>
        <taxon>Fungi</taxon>
        <taxon>Dikarya</taxon>
        <taxon>Ascomycota</taxon>
        <taxon>Pezizomycotina</taxon>
        <taxon>Dothideomycetes</taxon>
        <taxon>Dothideomycetidae</taxon>
        <taxon>Mycosphaerellales</taxon>
        <taxon>Teratosphaeriaceae</taxon>
        <taxon>Hortaea</taxon>
    </lineage>
</organism>
<dbReference type="InterPro" id="IPR038744">
    <property type="entry name" value="Hri1_N"/>
</dbReference>
<comment type="similarity">
    <text evidence="3">Belongs to the HRI1 family.</text>
</comment>
<dbReference type="CDD" id="cd11693">
    <property type="entry name" value="HRI1_C_like"/>
    <property type="match status" value="1"/>
</dbReference>
<comment type="caution">
    <text evidence="7">The sequence shown here is derived from an EMBL/GenBank/DDBJ whole genome shotgun (WGS) entry which is preliminary data.</text>
</comment>
<dbReference type="Pfam" id="PF16815">
    <property type="entry name" value="HRI1"/>
    <property type="match status" value="1"/>
</dbReference>
<evidence type="ECO:0000256" key="2">
    <source>
        <dbReference type="ARBA" id="ARBA00004496"/>
    </source>
</evidence>
<name>A0A3M7D6T6_HORWE</name>
<dbReference type="OrthoDB" id="4045395at2759"/>
<keyword evidence="5" id="KW-0963">Cytoplasm</keyword>
<evidence type="ECO:0000313" key="8">
    <source>
        <dbReference type="Proteomes" id="UP000269276"/>
    </source>
</evidence>
<dbReference type="Gene3D" id="2.40.128.320">
    <property type="entry name" value="Protein HRI1, N-terminal domain"/>
    <property type="match status" value="1"/>
</dbReference>
<dbReference type="VEuPathDB" id="FungiDB:BTJ68_02524"/>
<gene>
    <name evidence="7" type="ORF">D0863_11730</name>
</gene>
<evidence type="ECO:0000256" key="5">
    <source>
        <dbReference type="ARBA" id="ARBA00022490"/>
    </source>
</evidence>
<dbReference type="EMBL" id="QWIP01000567">
    <property type="protein sequence ID" value="RMY60041.1"/>
    <property type="molecule type" value="Genomic_DNA"/>
</dbReference>
<evidence type="ECO:0000256" key="4">
    <source>
        <dbReference type="ARBA" id="ARBA00017063"/>
    </source>
</evidence>
<dbReference type="AlphaFoldDB" id="A0A3M7D6T6"/>
<dbReference type="Proteomes" id="UP000269276">
    <property type="component" value="Unassembled WGS sequence"/>
</dbReference>
<evidence type="ECO:0000256" key="3">
    <source>
        <dbReference type="ARBA" id="ARBA00005229"/>
    </source>
</evidence>
<dbReference type="InterPro" id="IPR031818">
    <property type="entry name" value="Hri1"/>
</dbReference>
<dbReference type="Gene3D" id="2.40.128.310">
    <property type="entry name" value="Protein HRI1, C-terminal domain"/>
    <property type="match status" value="1"/>
</dbReference>
<evidence type="ECO:0000313" key="7">
    <source>
        <dbReference type="EMBL" id="RMY60041.1"/>
    </source>
</evidence>
<evidence type="ECO:0000256" key="6">
    <source>
        <dbReference type="ARBA" id="ARBA00023242"/>
    </source>
</evidence>
<dbReference type="GO" id="GO:0005634">
    <property type="term" value="C:nucleus"/>
    <property type="evidence" value="ECO:0007669"/>
    <property type="project" value="UniProtKB-SubCell"/>
</dbReference>
<sequence length="258" mass="28849">MTPNISIRESIRWIPEPFSEPTSTLVLTSAGKRFVDIRVLKDSSASQNGSASTEITDLKPFSALDWAFAGTSSSSVGSPDENGNAVAHCEWRHWIDNRTEKPEDVVDEGKMYPIEGDEQRSLEKGRMVNPDTGRMTEYEEIWRDVDAVGIPKDLGGEGVGTEDEGKVSAVFILDEPGQRARGMVVRIGQYCQGVLRVKGEFSLERWEWAGEERGWERKVRMGSLFLPCGPAMDVLGMEVGSQVKHGDFRWEVVELDYF</sequence>
<comment type="subcellular location">
    <subcellularLocation>
        <location evidence="2">Cytoplasm</location>
    </subcellularLocation>
    <subcellularLocation>
        <location evidence="1">Nucleus</location>
    </subcellularLocation>
</comment>
<evidence type="ECO:0000256" key="1">
    <source>
        <dbReference type="ARBA" id="ARBA00004123"/>
    </source>
</evidence>
<protein>
    <recommendedName>
        <fullName evidence="4">Protein HRI1</fullName>
    </recommendedName>
</protein>
<keyword evidence="6" id="KW-0539">Nucleus</keyword>
<dbReference type="GO" id="GO:0005737">
    <property type="term" value="C:cytoplasm"/>
    <property type="evidence" value="ECO:0007669"/>
    <property type="project" value="UniProtKB-SubCell"/>
</dbReference>